<dbReference type="PANTHER" id="PTHR11439">
    <property type="entry name" value="GAG-POL-RELATED RETROTRANSPOSON"/>
    <property type="match status" value="1"/>
</dbReference>
<evidence type="ECO:0000313" key="1">
    <source>
        <dbReference type="EMBL" id="GEY33503.1"/>
    </source>
</evidence>
<evidence type="ECO:0008006" key="2">
    <source>
        <dbReference type="Google" id="ProtNLM"/>
    </source>
</evidence>
<dbReference type="EMBL" id="BKCJ010170032">
    <property type="protein sequence ID" value="GEY33503.1"/>
    <property type="molecule type" value="Genomic_DNA"/>
</dbReference>
<dbReference type="PANTHER" id="PTHR11439:SF509">
    <property type="entry name" value="RNA-DIRECTED DNA POLYMERASE"/>
    <property type="match status" value="1"/>
</dbReference>
<reference evidence="1" key="1">
    <citation type="journal article" date="2019" name="Sci. Rep.">
        <title>Draft genome of Tanacetum cinerariifolium, the natural source of mosquito coil.</title>
        <authorList>
            <person name="Yamashiro T."/>
            <person name="Shiraishi A."/>
            <person name="Satake H."/>
            <person name="Nakayama K."/>
        </authorList>
    </citation>
    <scope>NUCLEOTIDE SEQUENCE</scope>
</reference>
<sequence length="386" mass="43627">MDKCDSVSTPIRLDADLQGTPIDQMEYHSMIGGLMYLIASRPYIAFATFAVRVIRHDPRSNTSKRLSGSFDHVGCHDDYKTTSRGLQFLGEKLVSWSSKKQDCTALSTAKAEGTTELYFVGIEYQFADLFTKALPKERFEYPVHRIGYKAASSAEESFVKSSEMFENQENVKGYHAVPPSYTGNCIPPKPDLMFIDEQVEGESVDVVSTVSSSAVKTAKSKVESINVKNKGVCSTIETKPVRKNNFSPLIIKDWISNDQSEVEIEPKFKDKNVRPSVKKIKFVKTARGKEEKDIANLKKKVMKLERKRRSRTPGMNLFKIGTSRRRSLGEDDASKQGRNLKQVSIFEESDFDVQAMIDADYELAARLRAEEQRRKPLTKAQKGNKY</sequence>
<dbReference type="AlphaFoldDB" id="A0A699HHY9"/>
<gene>
    <name evidence="1" type="ORF">Tci_405477</name>
</gene>
<comment type="caution">
    <text evidence="1">The sequence shown here is derived from an EMBL/GenBank/DDBJ whole genome shotgun (WGS) entry which is preliminary data.</text>
</comment>
<protein>
    <recommendedName>
        <fullName evidence="2">Retrovirus-related Pol polyprotein from transposon TNT 1-94</fullName>
    </recommendedName>
</protein>
<proteinExistence type="predicted"/>
<accession>A0A699HHY9</accession>
<name>A0A699HHY9_TANCI</name>
<organism evidence="1">
    <name type="scientific">Tanacetum cinerariifolium</name>
    <name type="common">Dalmatian daisy</name>
    <name type="synonym">Chrysanthemum cinerariifolium</name>
    <dbReference type="NCBI Taxonomy" id="118510"/>
    <lineage>
        <taxon>Eukaryota</taxon>
        <taxon>Viridiplantae</taxon>
        <taxon>Streptophyta</taxon>
        <taxon>Embryophyta</taxon>
        <taxon>Tracheophyta</taxon>
        <taxon>Spermatophyta</taxon>
        <taxon>Magnoliopsida</taxon>
        <taxon>eudicotyledons</taxon>
        <taxon>Gunneridae</taxon>
        <taxon>Pentapetalae</taxon>
        <taxon>asterids</taxon>
        <taxon>campanulids</taxon>
        <taxon>Asterales</taxon>
        <taxon>Asteraceae</taxon>
        <taxon>Asteroideae</taxon>
        <taxon>Anthemideae</taxon>
        <taxon>Anthemidinae</taxon>
        <taxon>Tanacetum</taxon>
    </lineage>
</organism>